<name>A0AAE1CRI6_9GAST</name>
<protein>
    <submittedName>
        <fullName evidence="1">Uncharacterized protein</fullName>
    </submittedName>
</protein>
<proteinExistence type="predicted"/>
<sequence>MSQGKTPMRFYLIGLPKSGKSLTGNRIIDSKDFQVFDNDEQKAFSIFQATGNYNNRNITRIEPNLHGGTKSCHTCGVVRCTEKLDQLNQVSLSGDQSNQSRELTSLSVYKNRFSGDASNKRWQYVASLTTQHPSLDRVSDSVKITGQLYDQQATVSLELVKAHDCLESQFSCVAVSTDKQGRTSVKKSIIGETLNSQAEFGPQLHSAKAAVLLKSFSRTKVKSTRPKHGHGW</sequence>
<dbReference type="Proteomes" id="UP001283361">
    <property type="component" value="Unassembled WGS sequence"/>
</dbReference>
<keyword evidence="2" id="KW-1185">Reference proteome</keyword>
<dbReference type="AlphaFoldDB" id="A0AAE1CRI6"/>
<reference evidence="1" key="1">
    <citation type="journal article" date="2023" name="G3 (Bethesda)">
        <title>A reference genome for the long-term kleptoplast-retaining sea slug Elysia crispata morphotype clarki.</title>
        <authorList>
            <person name="Eastman K.E."/>
            <person name="Pendleton A.L."/>
            <person name="Shaikh M.A."/>
            <person name="Suttiyut T."/>
            <person name="Ogas R."/>
            <person name="Tomko P."/>
            <person name="Gavelis G."/>
            <person name="Widhalm J.R."/>
            <person name="Wisecaver J.H."/>
        </authorList>
    </citation>
    <scope>NUCLEOTIDE SEQUENCE</scope>
    <source>
        <strain evidence="1">ECLA1</strain>
    </source>
</reference>
<organism evidence="1 2">
    <name type="scientific">Elysia crispata</name>
    <name type="common">lettuce slug</name>
    <dbReference type="NCBI Taxonomy" id="231223"/>
    <lineage>
        <taxon>Eukaryota</taxon>
        <taxon>Metazoa</taxon>
        <taxon>Spiralia</taxon>
        <taxon>Lophotrochozoa</taxon>
        <taxon>Mollusca</taxon>
        <taxon>Gastropoda</taxon>
        <taxon>Heterobranchia</taxon>
        <taxon>Euthyneura</taxon>
        <taxon>Panpulmonata</taxon>
        <taxon>Sacoglossa</taxon>
        <taxon>Placobranchoidea</taxon>
        <taxon>Plakobranchidae</taxon>
        <taxon>Elysia</taxon>
    </lineage>
</organism>
<accession>A0AAE1CRI6</accession>
<evidence type="ECO:0000313" key="2">
    <source>
        <dbReference type="Proteomes" id="UP001283361"/>
    </source>
</evidence>
<comment type="caution">
    <text evidence="1">The sequence shown here is derived from an EMBL/GenBank/DDBJ whole genome shotgun (WGS) entry which is preliminary data.</text>
</comment>
<dbReference type="EMBL" id="JAWDGP010007073">
    <property type="protein sequence ID" value="KAK3730558.1"/>
    <property type="molecule type" value="Genomic_DNA"/>
</dbReference>
<gene>
    <name evidence="1" type="ORF">RRG08_006407</name>
</gene>
<evidence type="ECO:0000313" key="1">
    <source>
        <dbReference type="EMBL" id="KAK3730558.1"/>
    </source>
</evidence>